<protein>
    <submittedName>
        <fullName evidence="1">Uncharacterized protein</fullName>
    </submittedName>
</protein>
<gene>
    <name evidence="1" type="ORF">A45J_0061</name>
</gene>
<dbReference type="EMBL" id="BLAB01000001">
    <property type="protein sequence ID" value="GER92346.1"/>
    <property type="molecule type" value="Genomic_DNA"/>
</dbReference>
<sequence>MKREQNNVSKSIVGKKILFLVGDKEFASVQERLFHIPSKLAKNGFLVDVVTYNEDVYEKAKVFFKGVDNINPILLKSTPLIWSPQQRDDFVRIYIRHTFDLFIPGTDLKYWKTSAFDDFRGHIASHSFSGIEMDYNLLLMPIPSFDEPPSIVCDVFYTTFIFHAKEKGIPVAGLQIYPVLHTPVLYMKIMDYFIVRALFEKEHYERNGVEGSKIFILDMPYENYCISTIEDTYKNLMFDKQFDIQDDEIAILIVNHAKYRQQINEVLQALSKIDIKKTLFFYKRGYHVRELSEDEIIEEIIKPYLERVGGKHYIVHEGSIAKLIMLCDVIIATTYIVPLTFAAQYQKVAVVYNPLKKAATFEDGVSFLNDSNTLRHIVKERFFKKKSYNSIDEIVKGIAK</sequence>
<reference evidence="1" key="1">
    <citation type="submission" date="2019-10" db="EMBL/GenBank/DDBJ databases">
        <title>Metagenomic sequencing of thiosulfate-disproportionating enrichment culture.</title>
        <authorList>
            <person name="Umezawa K."/>
            <person name="Kojima H."/>
            <person name="Fukui M."/>
        </authorList>
    </citation>
    <scope>NUCLEOTIDE SEQUENCE</scope>
    <source>
        <strain evidence="1">45J</strain>
    </source>
</reference>
<comment type="caution">
    <text evidence="1">The sequence shown here is derived from an EMBL/GenBank/DDBJ whole genome shotgun (WGS) entry which is preliminary data.</text>
</comment>
<organism evidence="1">
    <name type="scientific">hot springs metagenome</name>
    <dbReference type="NCBI Taxonomy" id="433727"/>
    <lineage>
        <taxon>unclassified sequences</taxon>
        <taxon>metagenomes</taxon>
        <taxon>ecological metagenomes</taxon>
    </lineage>
</organism>
<proteinExistence type="predicted"/>
<dbReference type="AlphaFoldDB" id="A0A5J4L4D9"/>
<accession>A0A5J4L4D9</accession>
<evidence type="ECO:0000313" key="1">
    <source>
        <dbReference type="EMBL" id="GER92346.1"/>
    </source>
</evidence>
<name>A0A5J4L4D9_9ZZZZ</name>